<dbReference type="CDD" id="cd06127">
    <property type="entry name" value="DEDDh"/>
    <property type="match status" value="1"/>
</dbReference>
<gene>
    <name evidence="7" type="ORF">CLV63_11837</name>
</gene>
<dbReference type="AlphaFoldDB" id="A0A2P8D4Y1"/>
<evidence type="ECO:0000256" key="1">
    <source>
        <dbReference type="ARBA" id="ARBA00022722"/>
    </source>
</evidence>
<dbReference type="SUPFAM" id="SSF53098">
    <property type="entry name" value="Ribonuclease H-like"/>
    <property type="match status" value="1"/>
</dbReference>
<keyword evidence="8" id="KW-1185">Reference proteome</keyword>
<organism evidence="7 8">
    <name type="scientific">Murinocardiopsis flavida</name>
    <dbReference type="NCBI Taxonomy" id="645275"/>
    <lineage>
        <taxon>Bacteria</taxon>
        <taxon>Bacillati</taxon>
        <taxon>Actinomycetota</taxon>
        <taxon>Actinomycetes</taxon>
        <taxon>Streptosporangiales</taxon>
        <taxon>Nocardiopsidaceae</taxon>
        <taxon>Murinocardiopsis</taxon>
    </lineage>
</organism>
<proteinExistence type="predicted"/>
<dbReference type="InterPro" id="IPR013520">
    <property type="entry name" value="Ribonucl_H"/>
</dbReference>
<comment type="caution">
    <text evidence="7">The sequence shown here is derived from an EMBL/GenBank/DDBJ whole genome shotgun (WGS) entry which is preliminary data.</text>
</comment>
<protein>
    <submittedName>
        <fullName evidence="7">DNA polymerase-3 subunit epsilon</fullName>
    </submittedName>
</protein>
<accession>A0A2P8D4Y1</accession>
<reference evidence="7 8" key="1">
    <citation type="submission" date="2018-03" db="EMBL/GenBank/DDBJ databases">
        <title>Genomic Encyclopedia of Archaeal and Bacterial Type Strains, Phase II (KMG-II): from individual species to whole genera.</title>
        <authorList>
            <person name="Goeker M."/>
        </authorList>
    </citation>
    <scope>NUCLEOTIDE SEQUENCE [LARGE SCALE GENOMIC DNA]</scope>
    <source>
        <strain evidence="7 8">DSM 45312</strain>
    </source>
</reference>
<keyword evidence="3" id="KW-0269">Exonuclease</keyword>
<keyword evidence="5" id="KW-1133">Transmembrane helix</keyword>
<name>A0A2P8D4Y1_9ACTN</name>
<sequence length="364" mass="38638">MDHEAAVRRPGPRGSRGPDPGRRRGERKGHGVGHAVGHRAGHAARDARRGRAAPGTWGLRTGALTRARTGLRARDLHYAVVDVETTGLDPAQGARVCEIAVVRMAGDGTVLAEFSTLVDPGAPISGQEFHAIEPSDLVGAPTAADIVEPLATMLSGAVVVGHNLDFEERFLAAEFGPLGLRSGLPGLCTLRTLRAQIDLPRYSLPRASHTLSGHWPTGQHTAMGDARACAQLLAELIRSAPGDLWYDGPLPKLLGGAAPRRGLDGLRLKSRTSRDVADVPLPDGPGRRTAPLRVPVRWSARWRDLELDPVQCAGPFSAEQRVRAAADARRRRFRAEAVSAGVALAGALAISGAVGVLRRRLRSP</sequence>
<dbReference type="InterPro" id="IPR036397">
    <property type="entry name" value="RNaseH_sf"/>
</dbReference>
<feature type="domain" description="Exonuclease" evidence="6">
    <location>
        <begin position="77"/>
        <end position="242"/>
    </location>
</feature>
<evidence type="ECO:0000256" key="3">
    <source>
        <dbReference type="ARBA" id="ARBA00022839"/>
    </source>
</evidence>
<dbReference type="EMBL" id="PYGA01000018">
    <property type="protein sequence ID" value="PSK92278.1"/>
    <property type="molecule type" value="Genomic_DNA"/>
</dbReference>
<keyword evidence="5" id="KW-0472">Membrane</keyword>
<dbReference type="PANTHER" id="PTHR30231:SF4">
    <property type="entry name" value="PROTEIN NEN2"/>
    <property type="match status" value="1"/>
</dbReference>
<keyword evidence="2" id="KW-0378">Hydrolase</keyword>
<dbReference type="PANTHER" id="PTHR30231">
    <property type="entry name" value="DNA POLYMERASE III SUBUNIT EPSILON"/>
    <property type="match status" value="1"/>
</dbReference>
<dbReference type="InterPro" id="IPR012337">
    <property type="entry name" value="RNaseH-like_sf"/>
</dbReference>
<feature type="compositionally biased region" description="Low complexity" evidence="4">
    <location>
        <begin position="8"/>
        <end position="18"/>
    </location>
</feature>
<evidence type="ECO:0000256" key="5">
    <source>
        <dbReference type="SAM" id="Phobius"/>
    </source>
</evidence>
<evidence type="ECO:0000259" key="6">
    <source>
        <dbReference type="SMART" id="SM00479"/>
    </source>
</evidence>
<keyword evidence="5" id="KW-0812">Transmembrane</keyword>
<feature type="compositionally biased region" description="Basic residues" evidence="4">
    <location>
        <begin position="24"/>
        <end position="42"/>
    </location>
</feature>
<feature type="transmembrane region" description="Helical" evidence="5">
    <location>
        <begin position="337"/>
        <end position="357"/>
    </location>
</feature>
<dbReference type="GO" id="GO:0008408">
    <property type="term" value="F:3'-5' exonuclease activity"/>
    <property type="evidence" value="ECO:0007669"/>
    <property type="project" value="TreeGrafter"/>
</dbReference>
<dbReference type="GO" id="GO:0003676">
    <property type="term" value="F:nucleic acid binding"/>
    <property type="evidence" value="ECO:0007669"/>
    <property type="project" value="InterPro"/>
</dbReference>
<dbReference type="Proteomes" id="UP000240542">
    <property type="component" value="Unassembled WGS sequence"/>
</dbReference>
<keyword evidence="1" id="KW-0540">Nuclease</keyword>
<feature type="region of interest" description="Disordered" evidence="4">
    <location>
        <begin position="1"/>
        <end position="54"/>
    </location>
</feature>
<evidence type="ECO:0000313" key="8">
    <source>
        <dbReference type="Proteomes" id="UP000240542"/>
    </source>
</evidence>
<dbReference type="Gene3D" id="3.30.420.10">
    <property type="entry name" value="Ribonuclease H-like superfamily/Ribonuclease H"/>
    <property type="match status" value="1"/>
</dbReference>
<dbReference type="Pfam" id="PF00929">
    <property type="entry name" value="RNase_T"/>
    <property type="match status" value="1"/>
</dbReference>
<evidence type="ECO:0000256" key="4">
    <source>
        <dbReference type="SAM" id="MobiDB-lite"/>
    </source>
</evidence>
<evidence type="ECO:0000256" key="2">
    <source>
        <dbReference type="ARBA" id="ARBA00022801"/>
    </source>
</evidence>
<evidence type="ECO:0000313" key="7">
    <source>
        <dbReference type="EMBL" id="PSK92278.1"/>
    </source>
</evidence>
<dbReference type="OrthoDB" id="190275at2"/>
<dbReference type="SMART" id="SM00479">
    <property type="entry name" value="EXOIII"/>
    <property type="match status" value="1"/>
</dbReference>